<feature type="compositionally biased region" description="Pro residues" evidence="3">
    <location>
        <begin position="33"/>
        <end position="43"/>
    </location>
</feature>
<dbReference type="InterPro" id="IPR002068">
    <property type="entry name" value="A-crystallin/Hsp20_dom"/>
</dbReference>
<feature type="domain" description="SHSP" evidence="4">
    <location>
        <begin position="676"/>
        <end position="858"/>
    </location>
</feature>
<dbReference type="PROSITE" id="PS50882">
    <property type="entry name" value="YTH"/>
    <property type="match status" value="1"/>
</dbReference>
<evidence type="ECO:0000259" key="4">
    <source>
        <dbReference type="PROSITE" id="PS01031"/>
    </source>
</evidence>
<feature type="compositionally biased region" description="Low complexity" evidence="3">
    <location>
        <begin position="785"/>
        <end position="795"/>
    </location>
</feature>
<evidence type="ECO:0000259" key="5">
    <source>
        <dbReference type="PROSITE" id="PS50882"/>
    </source>
</evidence>
<sequence>MGDIPSPHTTPVQTVEYKANKIVPSGPASSPQKSPPAPAPAPAPSRRRPSNPRQSSHGHTATQFDEHYDRRNGVPSLAGESGPFNMAPMLSACPRGGYQHPPPLGAHPQYSQQTSQPVMQHMPHNPYVGHHPGSIMVPGYYLQHPQMHQYYATNAPLTHHGPLPMQVQGSSAYYPVQFVMEHPQSLGYYPQPHQFPDPNHQRNDHMNRRYSQGHIPHEERSQPRRPSYRSHKSFGDRNSPPVRGPPRKPYQSGHAIWIGNLPPQTELMNLVHHVCELAPGLRSLFLISKSNCAFANFKEETTSIEAQKTIHESKFQSVRLVCRLRKNTAEPTSENHIVIASGTSIPTSPTLANDAHDGNISPLGEKADPLEGIETQAATKHTSTNAHRDRFFVLKSLTREDMEKSVKTGIWATQSHNEELLNNAFKTTDNVYLIFSANKSGEYFGFARMTSEINQDPGAAVQFAPQNQATEESDLPQAVSIDAKCKIPKGRIIDDSARGTMFWEVEENENDGEVEDDGEVTSNKETEDADEDLQTWGKPFKLQWLSIIPLPFYRTRGLRNPWNSNREVKIARDGTELEPAVGRRLIGLMNNNTHMGQHDSRGSHAFFASVAKNNRINTNKMAAFFPRTVYNTEASLTPLFRFLDDFDSYSRQCQPGAASGSRSKKQQQQQQHFRKSDMTQWQPKFDVRETFDAYELHGELPGLNKSDVSIEFTEPQTLVVRGKVERTYTAGTSPNGEAAAAAPVSIPAVEESAAPSSHKATVADEDDASVQEETGLEVVSEASHTAPTTPEAEAATVAAPVDRSKYWLMERSVGEFARSFSFSSRVDQDAVTAAFQDGILSISVPKAKKHEPIRIAIN</sequence>
<evidence type="ECO:0000256" key="1">
    <source>
        <dbReference type="PROSITE-ProRule" id="PRU00285"/>
    </source>
</evidence>
<evidence type="ECO:0000256" key="2">
    <source>
        <dbReference type="RuleBase" id="RU003616"/>
    </source>
</evidence>
<dbReference type="GO" id="GO:0000381">
    <property type="term" value="P:regulation of alternative mRNA splicing, via spliceosome"/>
    <property type="evidence" value="ECO:0007669"/>
    <property type="project" value="TreeGrafter"/>
</dbReference>
<dbReference type="SUPFAM" id="SSF54928">
    <property type="entry name" value="RNA-binding domain, RBD"/>
    <property type="match status" value="1"/>
</dbReference>
<dbReference type="AlphaFoldDB" id="A0A2H4SEB9"/>
<dbReference type="CDD" id="cd21134">
    <property type="entry name" value="YTH"/>
    <property type="match status" value="1"/>
</dbReference>
<dbReference type="Pfam" id="PF00011">
    <property type="entry name" value="HSP20"/>
    <property type="match status" value="1"/>
</dbReference>
<evidence type="ECO:0000256" key="3">
    <source>
        <dbReference type="SAM" id="MobiDB-lite"/>
    </source>
</evidence>
<organism evidence="6 7">
    <name type="scientific">Cordyceps militaris</name>
    <name type="common">Caterpillar fungus</name>
    <name type="synonym">Clavaria militaris</name>
    <dbReference type="NCBI Taxonomy" id="73501"/>
    <lineage>
        <taxon>Eukaryota</taxon>
        <taxon>Fungi</taxon>
        <taxon>Dikarya</taxon>
        <taxon>Ascomycota</taxon>
        <taxon>Pezizomycotina</taxon>
        <taxon>Sordariomycetes</taxon>
        <taxon>Hypocreomycetidae</taxon>
        <taxon>Hypocreales</taxon>
        <taxon>Cordycipitaceae</taxon>
        <taxon>Cordyceps</taxon>
    </lineage>
</organism>
<dbReference type="InterPro" id="IPR035979">
    <property type="entry name" value="RBD_domain_sf"/>
</dbReference>
<dbReference type="VEuPathDB" id="FungiDB:CCM_06820"/>
<dbReference type="OrthoDB" id="306690at2759"/>
<dbReference type="InterPro" id="IPR045168">
    <property type="entry name" value="YTH_prot"/>
</dbReference>
<dbReference type="Pfam" id="PF25701">
    <property type="entry name" value="RRM_YTH1"/>
    <property type="match status" value="1"/>
</dbReference>
<dbReference type="Pfam" id="PF04146">
    <property type="entry name" value="YTH"/>
    <property type="match status" value="1"/>
</dbReference>
<reference evidence="6 7" key="1">
    <citation type="journal article" date="2017" name="BMC Genomics">
        <title>Chromosome level assembly and secondary metabolite potential of the parasitic fungus Cordyceps militaris.</title>
        <authorList>
            <person name="Kramer G.J."/>
            <person name="Nodwell J.R."/>
        </authorList>
    </citation>
    <scope>NUCLEOTIDE SEQUENCE [LARGE SCALE GENOMIC DNA]</scope>
    <source>
        <strain evidence="6 7">ATCC 34164</strain>
    </source>
</reference>
<feature type="region of interest" description="Disordered" evidence="3">
    <location>
        <begin position="751"/>
        <end position="795"/>
    </location>
</feature>
<proteinExistence type="inferred from homology"/>
<dbReference type="InterPro" id="IPR057720">
    <property type="entry name" value="RRM_YTH1"/>
</dbReference>
<dbReference type="PANTHER" id="PTHR12357:SF3">
    <property type="entry name" value="YTH DOMAIN-CONTAINING PROTEIN 1"/>
    <property type="match status" value="1"/>
</dbReference>
<dbReference type="VEuPathDB" id="FungiDB:A9K55_008087"/>
<gene>
    <name evidence="6" type="ORF">A9K55_008087</name>
</gene>
<dbReference type="EMBL" id="CP023324">
    <property type="protein sequence ID" value="ATY61461.1"/>
    <property type="molecule type" value="Genomic_DNA"/>
</dbReference>
<feature type="region of interest" description="Disordered" evidence="3">
    <location>
        <begin position="1"/>
        <end position="115"/>
    </location>
</feature>
<dbReference type="CDD" id="cd06464">
    <property type="entry name" value="ACD_sHsps-like"/>
    <property type="match status" value="1"/>
</dbReference>
<dbReference type="Gene3D" id="2.60.40.790">
    <property type="match status" value="1"/>
</dbReference>
<comment type="similarity">
    <text evidence="1 2">Belongs to the small heat shock protein (HSP20) family.</text>
</comment>
<dbReference type="PANTHER" id="PTHR12357">
    <property type="entry name" value="YTH YT521-B HOMOLOGY DOMAIN-CONTAINING"/>
    <property type="match status" value="1"/>
</dbReference>
<feature type="region of interest" description="Disordered" evidence="3">
    <location>
        <begin position="187"/>
        <end position="251"/>
    </location>
</feature>
<dbReference type="SUPFAM" id="SSF49764">
    <property type="entry name" value="HSP20-like chaperones"/>
    <property type="match status" value="1"/>
</dbReference>
<dbReference type="InterPro" id="IPR008978">
    <property type="entry name" value="HSP20-like_chaperone"/>
</dbReference>
<feature type="region of interest" description="Disordered" evidence="3">
    <location>
        <begin position="508"/>
        <end position="531"/>
    </location>
</feature>
<evidence type="ECO:0000313" key="7">
    <source>
        <dbReference type="Proteomes" id="UP000323067"/>
    </source>
</evidence>
<evidence type="ECO:0000313" key="6">
    <source>
        <dbReference type="EMBL" id="ATY61461.1"/>
    </source>
</evidence>
<dbReference type="PROSITE" id="PS01031">
    <property type="entry name" value="SHSP"/>
    <property type="match status" value="1"/>
</dbReference>
<accession>A0A2H4SEB9</accession>
<dbReference type="Proteomes" id="UP000323067">
    <property type="component" value="Chromosome vii"/>
</dbReference>
<dbReference type="GO" id="GO:0000398">
    <property type="term" value="P:mRNA splicing, via spliceosome"/>
    <property type="evidence" value="ECO:0007669"/>
    <property type="project" value="TreeGrafter"/>
</dbReference>
<name>A0A2H4SEB9_CORMI</name>
<dbReference type="GO" id="GO:0005654">
    <property type="term" value="C:nucleoplasm"/>
    <property type="evidence" value="ECO:0007669"/>
    <property type="project" value="TreeGrafter"/>
</dbReference>
<dbReference type="InterPro" id="IPR007275">
    <property type="entry name" value="YTH_domain"/>
</dbReference>
<dbReference type="Gene3D" id="3.10.590.10">
    <property type="entry name" value="ph1033 like domains"/>
    <property type="match status" value="1"/>
</dbReference>
<feature type="domain" description="YTH" evidence="5">
    <location>
        <begin position="389"/>
        <end position="589"/>
    </location>
</feature>
<feature type="region of interest" description="Disordered" evidence="3">
    <location>
        <begin position="653"/>
        <end position="681"/>
    </location>
</feature>
<protein>
    <submittedName>
        <fullName evidence="6">YT521-B-like splicing</fullName>
    </submittedName>
</protein>
<dbReference type="GO" id="GO:1990247">
    <property type="term" value="F:N6-methyladenosine-containing RNA reader activity"/>
    <property type="evidence" value="ECO:0007669"/>
    <property type="project" value="TreeGrafter"/>
</dbReference>
<feature type="compositionally biased region" description="Acidic residues" evidence="3">
    <location>
        <begin position="508"/>
        <end position="519"/>
    </location>
</feature>
<dbReference type="GO" id="GO:0003729">
    <property type="term" value="F:mRNA binding"/>
    <property type="evidence" value="ECO:0007669"/>
    <property type="project" value="TreeGrafter"/>
</dbReference>